<dbReference type="EMBL" id="BK015606">
    <property type="protein sequence ID" value="DAE15523.1"/>
    <property type="molecule type" value="Genomic_DNA"/>
</dbReference>
<proteinExistence type="predicted"/>
<organism evidence="1">
    <name type="scientific">Podoviridae sp. ctZ5d16</name>
    <dbReference type="NCBI Taxonomy" id="2825257"/>
    <lineage>
        <taxon>Viruses</taxon>
        <taxon>Duplodnaviria</taxon>
        <taxon>Heunggongvirae</taxon>
        <taxon>Uroviricota</taxon>
        <taxon>Caudoviricetes</taxon>
    </lineage>
</organism>
<reference evidence="1" key="1">
    <citation type="journal article" date="2021" name="Proc. Natl. Acad. Sci. U.S.A.">
        <title>A Catalog of Tens of Thousands of Viruses from Human Metagenomes Reveals Hidden Associations with Chronic Diseases.</title>
        <authorList>
            <person name="Tisza M.J."/>
            <person name="Buck C.B."/>
        </authorList>
    </citation>
    <scope>NUCLEOTIDE SEQUENCE</scope>
    <source>
        <strain evidence="1">CtZ5d16</strain>
    </source>
</reference>
<protein>
    <submittedName>
        <fullName evidence="1">Uncharacterized protein</fullName>
    </submittedName>
</protein>
<evidence type="ECO:0000313" key="1">
    <source>
        <dbReference type="EMBL" id="DAE15523.1"/>
    </source>
</evidence>
<accession>A0A8S5Q9P6</accession>
<name>A0A8S5Q9P6_9CAUD</name>
<sequence>MDLDVKRESTVAGELIKFQFKNKGNKVIIKNFTEGNLYVRIQSDSKEAVRIPPLFYQVLLIGEDLTRNKTNIDTVYVTPDKTSADGVEVQLLVKEQA</sequence>